<reference evidence="11" key="1">
    <citation type="journal article" date="2017" name="Mycologia">
        <title>Fusarium algeriense, sp. nov., a novel toxigenic crown rot pathogen of durum wheat from Algeria is nested in the Fusarium burgessii species complex.</title>
        <authorList>
            <person name="Laraba I."/>
            <person name="Keddad A."/>
            <person name="Boureghda H."/>
            <person name="Abdallah N."/>
            <person name="Vaughan M.M."/>
            <person name="Proctor R.H."/>
            <person name="Busman M."/>
            <person name="O'Donnell K."/>
        </authorList>
    </citation>
    <scope>NUCLEOTIDE SEQUENCE</scope>
    <source>
        <strain evidence="11">NRRL 25174</strain>
    </source>
</reference>
<comment type="subcellular location">
    <subcellularLocation>
        <location evidence="2">Secreted</location>
    </subcellularLocation>
</comment>
<dbReference type="GO" id="GO:0046872">
    <property type="term" value="F:metal ion binding"/>
    <property type="evidence" value="ECO:0007669"/>
    <property type="project" value="UniProtKB-KW"/>
</dbReference>
<evidence type="ECO:0000256" key="4">
    <source>
        <dbReference type="ARBA" id="ARBA00012784"/>
    </source>
</evidence>
<dbReference type="FunFam" id="3.20.20.140:FF:000017">
    <property type="entry name" value="Adenosine deaminase 2"/>
    <property type="match status" value="1"/>
</dbReference>
<dbReference type="Pfam" id="PF00962">
    <property type="entry name" value="A_deaminase"/>
    <property type="match status" value="1"/>
</dbReference>
<name>A0A9P5DXB6_9HYPO</name>
<evidence type="ECO:0000256" key="1">
    <source>
        <dbReference type="ARBA" id="ARBA00001947"/>
    </source>
</evidence>
<dbReference type="Proteomes" id="UP000730481">
    <property type="component" value="Unassembled WGS sequence"/>
</dbReference>
<evidence type="ECO:0000313" key="12">
    <source>
        <dbReference type="Proteomes" id="UP000730481"/>
    </source>
</evidence>
<evidence type="ECO:0000313" key="11">
    <source>
        <dbReference type="EMBL" id="KAF4340827.1"/>
    </source>
</evidence>
<dbReference type="OrthoDB" id="7202371at2759"/>
<evidence type="ECO:0000256" key="5">
    <source>
        <dbReference type="ARBA" id="ARBA00022525"/>
    </source>
</evidence>
<evidence type="ECO:0000256" key="6">
    <source>
        <dbReference type="ARBA" id="ARBA00022723"/>
    </source>
</evidence>
<comment type="similarity">
    <text evidence="3">Belongs to the metallo-dependent hydrolases superfamily. Adenosine and AMP deaminases family. ADGF subfamily.</text>
</comment>
<keyword evidence="6" id="KW-0479">Metal-binding</keyword>
<dbReference type="InterPro" id="IPR032466">
    <property type="entry name" value="Metal_Hydrolase"/>
</dbReference>
<dbReference type="EMBL" id="PVQB02000222">
    <property type="protein sequence ID" value="KAF4340827.1"/>
    <property type="molecule type" value="Genomic_DNA"/>
</dbReference>
<protein>
    <recommendedName>
        <fullName evidence="4">adenosine deaminase</fullName>
        <ecNumber evidence="4">3.5.4.4</ecNumber>
    </recommendedName>
</protein>
<dbReference type="EC" id="3.5.4.4" evidence="4"/>
<accession>A0A9P5DXB6</accession>
<keyword evidence="7" id="KW-0732">Signal</keyword>
<keyword evidence="8" id="KW-0378">Hydrolase</keyword>
<evidence type="ECO:0000256" key="7">
    <source>
        <dbReference type="ARBA" id="ARBA00022729"/>
    </source>
</evidence>
<dbReference type="InterPro" id="IPR001365">
    <property type="entry name" value="A_deaminase_dom"/>
</dbReference>
<dbReference type="SUPFAM" id="SSF51556">
    <property type="entry name" value="Metallo-dependent hydrolases"/>
    <property type="match status" value="1"/>
</dbReference>
<dbReference type="GO" id="GO:0004000">
    <property type="term" value="F:adenosine deaminase activity"/>
    <property type="evidence" value="ECO:0007669"/>
    <property type="project" value="TreeGrafter"/>
</dbReference>
<proteinExistence type="inferred from homology"/>
<comment type="cofactor">
    <cofactor evidence="1">
        <name>Zn(2+)</name>
        <dbReference type="ChEBI" id="CHEBI:29105"/>
    </cofactor>
</comment>
<sequence>MDQQNICQPRIASEVDPAKISETARQHPSILQYHADREALIQSEKTQRHDVAFAASMSPVAKRASALLASLRQKELREIWNADLGVNGTAIGDAPCYGMAFPLSRNRMETTKTWEMLDKMPKGALLHAHFDAMVDVDWLVERCLREPNLCLVCPVDGGLLTDAAPRPLVIFDDSVSTSNNEECNIWSSSYRANNPMLMAEAKSRFLSTQGMDFEQWIFKQCILSPDDSLLHHQGIDAIWQKFQNCIPFVGEFLFYEPVFRDAMQRLLGQLAGNGIMYVDFRLAFNGFRFRRAGRTEVDEDGVETFFRAFGDEIEKFKQTVEGACFQGARMIWTAMRGLDDESIVASMKDCLRIKSMFPHLICGFDFVGQEDIGRPLVDLAPLALWFQQECAAAGVEIPFFLHAGECLGDGNSTDNNLFDALLLGARRIGHGFSLYKHPLLIDKIKEKGILVETCPISNEVLRLTSSCLAHPMGALLSRCVPVCLNNDDPAILGHGRNGLTHDMCQAFMASDNLGLEGLGTMAENSIKWSAMEDQSSDEWIQEIDKGYSGAKIKAQALLQWKEDFNTWCEWVVDELSQ</sequence>
<keyword evidence="5" id="KW-0964">Secreted</keyword>
<reference evidence="11" key="2">
    <citation type="submission" date="2020-02" db="EMBL/GenBank/DDBJ databases">
        <title>Identification and distribution of gene clusters putatively required for synthesis of sphingolipid metabolism inhibitors in phylogenetically diverse species of the filamentous fungus Fusarium.</title>
        <authorList>
            <person name="Kim H.-S."/>
            <person name="Busman M."/>
            <person name="Brown D.W."/>
            <person name="Divon H."/>
            <person name="Uhlig S."/>
            <person name="Proctor R.H."/>
        </authorList>
    </citation>
    <scope>NUCLEOTIDE SEQUENCE</scope>
    <source>
        <strain evidence="11">NRRL 25174</strain>
    </source>
</reference>
<evidence type="ECO:0000256" key="3">
    <source>
        <dbReference type="ARBA" id="ARBA00006083"/>
    </source>
</evidence>
<dbReference type="PANTHER" id="PTHR11409:SF39">
    <property type="entry name" value="ADENOSINE DEAMINASE 2"/>
    <property type="match status" value="1"/>
</dbReference>
<comment type="catalytic activity">
    <reaction evidence="9">
        <text>adenosine + H2O + H(+) = inosine + NH4(+)</text>
        <dbReference type="Rhea" id="RHEA:24408"/>
        <dbReference type="ChEBI" id="CHEBI:15377"/>
        <dbReference type="ChEBI" id="CHEBI:15378"/>
        <dbReference type="ChEBI" id="CHEBI:16335"/>
        <dbReference type="ChEBI" id="CHEBI:17596"/>
        <dbReference type="ChEBI" id="CHEBI:28938"/>
        <dbReference type="EC" id="3.5.4.4"/>
    </reaction>
</comment>
<keyword evidence="12" id="KW-1185">Reference proteome</keyword>
<evidence type="ECO:0000256" key="9">
    <source>
        <dbReference type="ARBA" id="ARBA00047764"/>
    </source>
</evidence>
<dbReference type="GO" id="GO:0046103">
    <property type="term" value="P:inosine biosynthetic process"/>
    <property type="evidence" value="ECO:0007669"/>
    <property type="project" value="TreeGrafter"/>
</dbReference>
<evidence type="ECO:0000256" key="2">
    <source>
        <dbReference type="ARBA" id="ARBA00004613"/>
    </source>
</evidence>
<evidence type="ECO:0000259" key="10">
    <source>
        <dbReference type="Pfam" id="PF00962"/>
    </source>
</evidence>
<evidence type="ECO:0000256" key="8">
    <source>
        <dbReference type="ARBA" id="ARBA00022801"/>
    </source>
</evidence>
<dbReference type="PANTHER" id="PTHR11409">
    <property type="entry name" value="ADENOSINE DEAMINASE"/>
    <property type="match status" value="1"/>
</dbReference>
<dbReference type="GO" id="GO:0006154">
    <property type="term" value="P:adenosine catabolic process"/>
    <property type="evidence" value="ECO:0007669"/>
    <property type="project" value="TreeGrafter"/>
</dbReference>
<dbReference type="InterPro" id="IPR006330">
    <property type="entry name" value="Ado/ade_deaminase"/>
</dbReference>
<dbReference type="AlphaFoldDB" id="A0A9P5DXB6"/>
<dbReference type="Gene3D" id="3.20.20.140">
    <property type="entry name" value="Metal-dependent hydrolases"/>
    <property type="match status" value="1"/>
</dbReference>
<organism evidence="11 12">
    <name type="scientific">Fusarium beomiforme</name>
    <dbReference type="NCBI Taxonomy" id="44412"/>
    <lineage>
        <taxon>Eukaryota</taxon>
        <taxon>Fungi</taxon>
        <taxon>Dikarya</taxon>
        <taxon>Ascomycota</taxon>
        <taxon>Pezizomycotina</taxon>
        <taxon>Sordariomycetes</taxon>
        <taxon>Hypocreomycetidae</taxon>
        <taxon>Hypocreales</taxon>
        <taxon>Nectriaceae</taxon>
        <taxon>Fusarium</taxon>
        <taxon>Fusarium burgessii species complex</taxon>
    </lineage>
</organism>
<dbReference type="GO" id="GO:0005576">
    <property type="term" value="C:extracellular region"/>
    <property type="evidence" value="ECO:0007669"/>
    <property type="project" value="UniProtKB-SubCell"/>
</dbReference>
<feature type="domain" description="Adenosine deaminase" evidence="10">
    <location>
        <begin position="317"/>
        <end position="545"/>
    </location>
</feature>
<gene>
    <name evidence="11" type="ORF">FBEOM_5279</name>
</gene>
<comment type="caution">
    <text evidence="11">The sequence shown here is derived from an EMBL/GenBank/DDBJ whole genome shotgun (WGS) entry which is preliminary data.</text>
</comment>